<dbReference type="EnsemblPlants" id="evm.model.03.1851">
    <property type="protein sequence ID" value="cds.evm.model.03.1851"/>
    <property type="gene ID" value="evm.TU.03.1851"/>
</dbReference>
<keyword evidence="2" id="KW-1185">Reference proteome</keyword>
<sequence>MEDKDRWFSLFMLGFKAFDNENTKEPRGICAFEGLVAFLCERDGRRIGGARRTLGLSGGLLVVATMTRRELRASRVSLQI</sequence>
<reference evidence="1" key="1">
    <citation type="submission" date="2018-11" db="EMBL/GenBank/DDBJ databases">
        <authorList>
            <person name="Grassa J C."/>
        </authorList>
    </citation>
    <scope>NUCLEOTIDE SEQUENCE [LARGE SCALE GENOMIC DNA]</scope>
</reference>
<dbReference type="Gramene" id="evm.model.03.1851">
    <property type="protein sequence ID" value="cds.evm.model.03.1851"/>
    <property type="gene ID" value="evm.TU.03.1851"/>
</dbReference>
<reference evidence="1" key="2">
    <citation type="submission" date="2021-03" db="UniProtKB">
        <authorList>
            <consortium name="EnsemblPlants"/>
        </authorList>
    </citation>
    <scope>IDENTIFICATION</scope>
</reference>
<proteinExistence type="predicted"/>
<protein>
    <submittedName>
        <fullName evidence="1">Uncharacterized protein</fullName>
    </submittedName>
</protein>
<organism evidence="1 2">
    <name type="scientific">Cannabis sativa</name>
    <name type="common">Hemp</name>
    <name type="synonym">Marijuana</name>
    <dbReference type="NCBI Taxonomy" id="3483"/>
    <lineage>
        <taxon>Eukaryota</taxon>
        <taxon>Viridiplantae</taxon>
        <taxon>Streptophyta</taxon>
        <taxon>Embryophyta</taxon>
        <taxon>Tracheophyta</taxon>
        <taxon>Spermatophyta</taxon>
        <taxon>Magnoliopsida</taxon>
        <taxon>eudicotyledons</taxon>
        <taxon>Gunneridae</taxon>
        <taxon>Pentapetalae</taxon>
        <taxon>rosids</taxon>
        <taxon>fabids</taxon>
        <taxon>Rosales</taxon>
        <taxon>Cannabaceae</taxon>
        <taxon>Cannabis</taxon>
    </lineage>
</organism>
<dbReference type="AlphaFoldDB" id="A0A803P6X5"/>
<dbReference type="EMBL" id="UZAU01000337">
    <property type="status" value="NOT_ANNOTATED_CDS"/>
    <property type="molecule type" value="Genomic_DNA"/>
</dbReference>
<name>A0A803P6X5_CANSA</name>
<evidence type="ECO:0000313" key="2">
    <source>
        <dbReference type="Proteomes" id="UP000596661"/>
    </source>
</evidence>
<evidence type="ECO:0000313" key="1">
    <source>
        <dbReference type="EnsemblPlants" id="cds.evm.model.03.1851"/>
    </source>
</evidence>
<accession>A0A803P6X5</accession>
<dbReference type="Proteomes" id="UP000596661">
    <property type="component" value="Chromosome 3"/>
</dbReference>